<dbReference type="RefSeq" id="WP_136734748.1">
    <property type="nucleotide sequence ID" value="NZ_SWDB01000007.1"/>
</dbReference>
<keyword evidence="7" id="KW-0812">Transmembrane</keyword>
<comment type="similarity">
    <text evidence="2">Belongs to the GSP J family.</text>
</comment>
<name>A0A4U1B9D7_9GAMM</name>
<evidence type="ECO:0000256" key="5">
    <source>
        <dbReference type="ARBA" id="ARBA00022481"/>
    </source>
</evidence>
<keyword evidence="9" id="KW-0472">Membrane</keyword>
<evidence type="ECO:0000313" key="11">
    <source>
        <dbReference type="Proteomes" id="UP000307999"/>
    </source>
</evidence>
<dbReference type="NCBIfam" id="TIGR02532">
    <property type="entry name" value="IV_pilin_GFxxxE"/>
    <property type="match status" value="1"/>
</dbReference>
<dbReference type="GO" id="GO:0015628">
    <property type="term" value="P:protein secretion by the type II secretion system"/>
    <property type="evidence" value="ECO:0007669"/>
    <property type="project" value="InterPro"/>
</dbReference>
<evidence type="ECO:0000313" key="10">
    <source>
        <dbReference type="EMBL" id="TKB46681.1"/>
    </source>
</evidence>
<keyword evidence="5" id="KW-0488">Methylation</keyword>
<accession>A0A4U1B9D7</accession>
<dbReference type="PANTHER" id="PTHR39583:SF2">
    <property type="entry name" value="TYPE II SECRETION SYSTEM PROTEIN J"/>
    <property type="match status" value="1"/>
</dbReference>
<dbReference type="Pfam" id="PF07963">
    <property type="entry name" value="N_methyl"/>
    <property type="match status" value="1"/>
</dbReference>
<dbReference type="InterPro" id="IPR012902">
    <property type="entry name" value="N_methyl_site"/>
</dbReference>
<dbReference type="Gene3D" id="3.10.610.10">
    <property type="entry name" value="GSPII I/J protein-like"/>
    <property type="match status" value="1"/>
</dbReference>
<dbReference type="GO" id="GO:0015627">
    <property type="term" value="C:type II protein secretion system complex"/>
    <property type="evidence" value="ECO:0007669"/>
    <property type="project" value="InterPro"/>
</dbReference>
<dbReference type="Pfam" id="PF11612">
    <property type="entry name" value="T2SSJ"/>
    <property type="match status" value="1"/>
</dbReference>
<keyword evidence="11" id="KW-1185">Reference proteome</keyword>
<keyword evidence="4" id="KW-1003">Cell membrane</keyword>
<evidence type="ECO:0000256" key="6">
    <source>
        <dbReference type="ARBA" id="ARBA00022519"/>
    </source>
</evidence>
<sequence>MRNRGFTFLEVILAMAIFALVGLTSATMLSNVLKSSDIAEAKNARLVELQRAFLVMERDFLQMTKRSVRIEGEAPLQGFLHSNESTYSSNTHGIAFVRQGWSNPALLLPRSDLQAVAYQLEEDTLNRLHRIFVDTVVGEEPKVRALIQGVEKVDFEFFYSNKWIGDLQTGEELPKAIAVEIELQDLGLIRREFLVAGTGNDS</sequence>
<dbReference type="SUPFAM" id="SSF54523">
    <property type="entry name" value="Pili subunits"/>
    <property type="match status" value="1"/>
</dbReference>
<dbReference type="Gene3D" id="2.10.70.20">
    <property type="entry name" value="gspk-gspi-gspj complex like domains"/>
    <property type="match status" value="1"/>
</dbReference>
<keyword evidence="8" id="KW-1133">Transmembrane helix</keyword>
<dbReference type="InterPro" id="IPR051621">
    <property type="entry name" value="T2SS_protein_J"/>
</dbReference>
<reference evidence="10 11" key="1">
    <citation type="submission" date="2019-04" db="EMBL/GenBank/DDBJ databases">
        <title>Thalassotalea guangxiensis sp. nov., isolated from sediment of the coastal wetland.</title>
        <authorList>
            <person name="Zheng S."/>
            <person name="Zhang D."/>
        </authorList>
    </citation>
    <scope>NUCLEOTIDE SEQUENCE [LARGE SCALE GENOMIC DNA]</scope>
    <source>
        <strain evidence="10 11">ZS-4</strain>
    </source>
</reference>
<evidence type="ECO:0000256" key="1">
    <source>
        <dbReference type="ARBA" id="ARBA00004377"/>
    </source>
</evidence>
<dbReference type="EMBL" id="SWDB01000007">
    <property type="protein sequence ID" value="TKB46681.1"/>
    <property type="molecule type" value="Genomic_DNA"/>
</dbReference>
<evidence type="ECO:0000256" key="9">
    <source>
        <dbReference type="ARBA" id="ARBA00023136"/>
    </source>
</evidence>
<proteinExistence type="inferred from homology"/>
<evidence type="ECO:0000256" key="3">
    <source>
        <dbReference type="ARBA" id="ARBA00021539"/>
    </source>
</evidence>
<dbReference type="AlphaFoldDB" id="A0A4U1B9D7"/>
<dbReference type="PANTHER" id="PTHR39583">
    <property type="entry name" value="TYPE II SECRETION SYSTEM PROTEIN J-RELATED"/>
    <property type="match status" value="1"/>
</dbReference>
<dbReference type="OrthoDB" id="9794345at2"/>
<organism evidence="10 11">
    <name type="scientific">Thalassotalea mangrovi</name>
    <dbReference type="NCBI Taxonomy" id="2572245"/>
    <lineage>
        <taxon>Bacteria</taxon>
        <taxon>Pseudomonadati</taxon>
        <taxon>Pseudomonadota</taxon>
        <taxon>Gammaproteobacteria</taxon>
        <taxon>Alteromonadales</taxon>
        <taxon>Colwelliaceae</taxon>
        <taxon>Thalassotalea</taxon>
    </lineage>
</organism>
<dbReference type="Proteomes" id="UP000307999">
    <property type="component" value="Unassembled WGS sequence"/>
</dbReference>
<evidence type="ECO:0000256" key="4">
    <source>
        <dbReference type="ARBA" id="ARBA00022475"/>
    </source>
</evidence>
<comment type="subcellular location">
    <subcellularLocation>
        <location evidence="1">Cell inner membrane</location>
        <topology evidence="1">Single-pass membrane protein</topology>
    </subcellularLocation>
</comment>
<comment type="caution">
    <text evidence="10">The sequence shown here is derived from an EMBL/GenBank/DDBJ whole genome shotgun (WGS) entry which is preliminary data.</text>
</comment>
<dbReference type="InterPro" id="IPR045584">
    <property type="entry name" value="Pilin-like"/>
</dbReference>
<evidence type="ECO:0000256" key="7">
    <source>
        <dbReference type="ARBA" id="ARBA00022692"/>
    </source>
</evidence>
<dbReference type="NCBIfam" id="TIGR01711">
    <property type="entry name" value="gspJ"/>
    <property type="match status" value="1"/>
</dbReference>
<evidence type="ECO:0000256" key="8">
    <source>
        <dbReference type="ARBA" id="ARBA00022989"/>
    </source>
</evidence>
<protein>
    <recommendedName>
        <fullName evidence="3">Type II secretion system protein J</fullName>
    </recommendedName>
</protein>
<keyword evidence="6" id="KW-0997">Cell inner membrane</keyword>
<gene>
    <name evidence="10" type="primary">gspJ</name>
    <name evidence="10" type="ORF">E8M12_03760</name>
</gene>
<dbReference type="InterPro" id="IPR010055">
    <property type="entry name" value="T2SS_protein-GspJ"/>
</dbReference>
<dbReference type="GO" id="GO:0005886">
    <property type="term" value="C:plasma membrane"/>
    <property type="evidence" value="ECO:0007669"/>
    <property type="project" value="UniProtKB-SubCell"/>
</dbReference>
<evidence type="ECO:0000256" key="2">
    <source>
        <dbReference type="ARBA" id="ARBA00011084"/>
    </source>
</evidence>